<evidence type="ECO:0000313" key="13">
    <source>
        <dbReference type="EMBL" id="WQH05982.1"/>
    </source>
</evidence>
<dbReference type="PRINTS" id="PR00184">
    <property type="entry name" value="NEISSPPORIN"/>
</dbReference>
<dbReference type="InterPro" id="IPR002299">
    <property type="entry name" value="Porin_Neis"/>
</dbReference>
<keyword evidence="6 11" id="KW-0732">Signal</keyword>
<evidence type="ECO:0000256" key="1">
    <source>
        <dbReference type="ARBA" id="ARBA00004571"/>
    </source>
</evidence>
<dbReference type="InterPro" id="IPR023614">
    <property type="entry name" value="Porin_dom_sf"/>
</dbReference>
<evidence type="ECO:0000313" key="14">
    <source>
        <dbReference type="Proteomes" id="UP001326110"/>
    </source>
</evidence>
<dbReference type="PANTHER" id="PTHR34501">
    <property type="entry name" value="PROTEIN YDDL-RELATED"/>
    <property type="match status" value="1"/>
</dbReference>
<evidence type="ECO:0000259" key="12">
    <source>
        <dbReference type="Pfam" id="PF13609"/>
    </source>
</evidence>
<evidence type="ECO:0000256" key="2">
    <source>
        <dbReference type="ARBA" id="ARBA00011233"/>
    </source>
</evidence>
<keyword evidence="7" id="KW-0406">Ion transport</keyword>
<keyword evidence="10" id="KW-0998">Cell outer membrane</keyword>
<proteinExistence type="predicted"/>
<dbReference type="SUPFAM" id="SSF56935">
    <property type="entry name" value="Porins"/>
    <property type="match status" value="1"/>
</dbReference>
<dbReference type="InterPro" id="IPR050298">
    <property type="entry name" value="Gram-neg_bact_OMP"/>
</dbReference>
<name>A0ABZ0Y1S2_9BURK</name>
<sequence>MKQRNFATPLVTAMALALAAAAPVHAQSNVTIYGIADVGIVGERGGADGNVTKLTSGPAASSRIGFKGTEDLGGGLSAFFILEAGYSIDTGMQASSTMLFNRQALIGLKSTAGTLMLGRQTTPYHNTLVAVADPFATGYAGTIKNTFPDWGTNVRTNNTVMYASPDVRGWNGDVAYSFGEQAGSEAAGRQVGTSFGYSNGPLVVRFAYNHKNNDVVGTPTTPAVIRGSASNKLLAANYNFGVIKLFAAVGIDKGFNAAPLGNTGNPYGGVPPTASTDGREALLGFTMPLSTGTLMASVMRKDDRTAFNQDANTWGVGYVYPVSKRTSLYGVYGSISNRNGAGYTVANNSEAGSGDRAYNLGLRHNF</sequence>
<comment type="subcellular location">
    <subcellularLocation>
        <location evidence="1">Cell outer membrane</location>
        <topology evidence="1">Multi-pass membrane protein</topology>
    </subcellularLocation>
</comment>
<dbReference type="InterPro" id="IPR001702">
    <property type="entry name" value="Porin_Gram-ve"/>
</dbReference>
<evidence type="ECO:0000256" key="6">
    <source>
        <dbReference type="ARBA" id="ARBA00022729"/>
    </source>
</evidence>
<dbReference type="PRINTS" id="PR00182">
    <property type="entry name" value="ECOLNEIPORIN"/>
</dbReference>
<dbReference type="PANTHER" id="PTHR34501:SF9">
    <property type="entry name" value="MAJOR OUTER MEMBRANE PROTEIN P.IA"/>
    <property type="match status" value="1"/>
</dbReference>
<protein>
    <submittedName>
        <fullName evidence="13">Porin</fullName>
    </submittedName>
</protein>
<gene>
    <name evidence="13" type="ORF">SR858_06505</name>
</gene>
<reference evidence="13 14" key="1">
    <citation type="submission" date="2023-11" db="EMBL/GenBank/DDBJ databases">
        <title>MicrobeMod: A computational toolkit for identifying prokaryotic methylation and restriction-modification with nanopore sequencing.</title>
        <authorList>
            <person name="Crits-Christoph A."/>
            <person name="Kang S.C."/>
            <person name="Lee H."/>
            <person name="Ostrov N."/>
        </authorList>
    </citation>
    <scope>NUCLEOTIDE SEQUENCE [LARGE SCALE GENOMIC DNA]</scope>
    <source>
        <strain evidence="13 14">ATCC 25935</strain>
    </source>
</reference>
<keyword evidence="3" id="KW-0813">Transport</keyword>
<dbReference type="CDD" id="cd00342">
    <property type="entry name" value="gram_neg_porins"/>
    <property type="match status" value="1"/>
</dbReference>
<feature type="chain" id="PRO_5045269817" evidence="11">
    <location>
        <begin position="27"/>
        <end position="366"/>
    </location>
</feature>
<dbReference type="Gene3D" id="2.40.160.10">
    <property type="entry name" value="Porin"/>
    <property type="match status" value="1"/>
</dbReference>
<feature type="signal peptide" evidence="11">
    <location>
        <begin position="1"/>
        <end position="26"/>
    </location>
</feature>
<feature type="domain" description="Porin" evidence="12">
    <location>
        <begin position="14"/>
        <end position="339"/>
    </location>
</feature>
<keyword evidence="5" id="KW-0812">Transmembrane</keyword>
<dbReference type="RefSeq" id="WP_322534508.1">
    <property type="nucleotide sequence ID" value="NZ_CP140152.1"/>
</dbReference>
<keyword evidence="8" id="KW-0626">Porin</keyword>
<keyword evidence="4" id="KW-1134">Transmembrane beta strand</keyword>
<dbReference type="Proteomes" id="UP001326110">
    <property type="component" value="Chromosome"/>
</dbReference>
<evidence type="ECO:0000256" key="3">
    <source>
        <dbReference type="ARBA" id="ARBA00022448"/>
    </source>
</evidence>
<evidence type="ECO:0000256" key="5">
    <source>
        <dbReference type="ARBA" id="ARBA00022692"/>
    </source>
</evidence>
<evidence type="ECO:0000256" key="11">
    <source>
        <dbReference type="SAM" id="SignalP"/>
    </source>
</evidence>
<keyword evidence="14" id="KW-1185">Reference proteome</keyword>
<keyword evidence="9" id="KW-0472">Membrane</keyword>
<evidence type="ECO:0000256" key="10">
    <source>
        <dbReference type="ARBA" id="ARBA00023237"/>
    </source>
</evidence>
<comment type="subunit">
    <text evidence="2">Homotrimer.</text>
</comment>
<evidence type="ECO:0000256" key="8">
    <source>
        <dbReference type="ARBA" id="ARBA00023114"/>
    </source>
</evidence>
<dbReference type="EMBL" id="CP140152">
    <property type="protein sequence ID" value="WQH05982.1"/>
    <property type="molecule type" value="Genomic_DNA"/>
</dbReference>
<accession>A0ABZ0Y1S2</accession>
<dbReference type="Pfam" id="PF13609">
    <property type="entry name" value="Porin_4"/>
    <property type="match status" value="1"/>
</dbReference>
<evidence type="ECO:0000256" key="7">
    <source>
        <dbReference type="ARBA" id="ARBA00023065"/>
    </source>
</evidence>
<evidence type="ECO:0000256" key="9">
    <source>
        <dbReference type="ARBA" id="ARBA00023136"/>
    </source>
</evidence>
<organism evidence="13 14">
    <name type="scientific">Duganella zoogloeoides</name>
    <dbReference type="NCBI Taxonomy" id="75659"/>
    <lineage>
        <taxon>Bacteria</taxon>
        <taxon>Pseudomonadati</taxon>
        <taxon>Pseudomonadota</taxon>
        <taxon>Betaproteobacteria</taxon>
        <taxon>Burkholderiales</taxon>
        <taxon>Oxalobacteraceae</taxon>
        <taxon>Telluria group</taxon>
        <taxon>Duganella</taxon>
    </lineage>
</organism>
<evidence type="ECO:0000256" key="4">
    <source>
        <dbReference type="ARBA" id="ARBA00022452"/>
    </source>
</evidence>
<dbReference type="InterPro" id="IPR033900">
    <property type="entry name" value="Gram_neg_porin_domain"/>
</dbReference>